<proteinExistence type="predicted"/>
<dbReference type="InterPro" id="IPR036513">
    <property type="entry name" value="STAS_dom_sf"/>
</dbReference>
<dbReference type="RefSeq" id="WP_145395912.1">
    <property type="nucleotide sequence ID" value="NZ_VLKU01000001.1"/>
</dbReference>
<dbReference type="AlphaFoldDB" id="A0A562P2C6"/>
<evidence type="ECO:0000313" key="2">
    <source>
        <dbReference type="EMBL" id="TWI38136.1"/>
    </source>
</evidence>
<reference evidence="2 3" key="1">
    <citation type="journal article" date="2015" name="Stand. Genomic Sci.">
        <title>Genomic Encyclopedia of Bacterial and Archaeal Type Strains, Phase III: the genomes of soil and plant-associated and newly described type strains.</title>
        <authorList>
            <person name="Whitman W.B."/>
            <person name="Woyke T."/>
            <person name="Klenk H.P."/>
            <person name="Zhou Y."/>
            <person name="Lilburn T.G."/>
            <person name="Beck B.J."/>
            <person name="De Vos P."/>
            <person name="Vandamme P."/>
            <person name="Eisen J.A."/>
            <person name="Garrity G."/>
            <person name="Hugenholtz P."/>
            <person name="Kyrpides N.C."/>
        </authorList>
    </citation>
    <scope>NUCLEOTIDE SEQUENCE [LARGE SCALE GENOMIC DNA]</scope>
    <source>
        <strain evidence="2 3">CGMCC 1.5364</strain>
    </source>
</reference>
<gene>
    <name evidence="2" type="ORF">IQ24_00270</name>
</gene>
<dbReference type="InterPro" id="IPR002645">
    <property type="entry name" value="STAS_dom"/>
</dbReference>
<dbReference type="Proteomes" id="UP000316225">
    <property type="component" value="Unassembled WGS sequence"/>
</dbReference>
<organism evidence="2 3">
    <name type="scientific">Paracoccus sulfuroxidans</name>
    <dbReference type="NCBI Taxonomy" id="384678"/>
    <lineage>
        <taxon>Bacteria</taxon>
        <taxon>Pseudomonadati</taxon>
        <taxon>Pseudomonadota</taxon>
        <taxon>Alphaproteobacteria</taxon>
        <taxon>Rhodobacterales</taxon>
        <taxon>Paracoccaceae</taxon>
        <taxon>Paracoccus</taxon>
    </lineage>
</organism>
<feature type="domain" description="STAS" evidence="1">
    <location>
        <begin position="1"/>
        <end position="91"/>
    </location>
</feature>
<evidence type="ECO:0000313" key="3">
    <source>
        <dbReference type="Proteomes" id="UP000316225"/>
    </source>
</evidence>
<dbReference type="EMBL" id="VLKU01000001">
    <property type="protein sequence ID" value="TWI38136.1"/>
    <property type="molecule type" value="Genomic_DNA"/>
</dbReference>
<protein>
    <submittedName>
        <fullName evidence="2">Chemotaxis protein CheX</fullName>
    </submittedName>
</protein>
<dbReference type="PROSITE" id="PS50801">
    <property type="entry name" value="STAS"/>
    <property type="match status" value="1"/>
</dbReference>
<dbReference type="InterPro" id="IPR058548">
    <property type="entry name" value="MlaB-like_STAS"/>
</dbReference>
<dbReference type="Gene3D" id="3.30.750.24">
    <property type="entry name" value="STAS domain"/>
    <property type="match status" value="1"/>
</dbReference>
<comment type="caution">
    <text evidence="2">The sequence shown here is derived from an EMBL/GenBank/DDBJ whole genome shotgun (WGS) entry which is preliminary data.</text>
</comment>
<dbReference type="Pfam" id="PF13466">
    <property type="entry name" value="STAS_2"/>
    <property type="match status" value="1"/>
</dbReference>
<name>A0A562P2C6_9RHOB</name>
<dbReference type="OrthoDB" id="7280289at2"/>
<evidence type="ECO:0000259" key="1">
    <source>
        <dbReference type="PROSITE" id="PS50801"/>
    </source>
</evidence>
<keyword evidence="3" id="KW-1185">Reference proteome</keyword>
<dbReference type="SUPFAM" id="SSF52091">
    <property type="entry name" value="SpoIIaa-like"/>
    <property type="match status" value="1"/>
</dbReference>
<sequence length="91" mass="9501">MSVLPLPSRLDLSVAQSLTRDILSMRGGPVTLDASGVTYLGGLGLQLLLAAARQWRQDGQDFAVLPRSGEFDGALALFGLSPDALMNGGSE</sequence>
<accession>A0A562P2C6</accession>